<feature type="compositionally biased region" description="Acidic residues" evidence="2">
    <location>
        <begin position="364"/>
        <end position="373"/>
    </location>
</feature>
<feature type="compositionally biased region" description="Gly residues" evidence="2">
    <location>
        <begin position="346"/>
        <end position="363"/>
    </location>
</feature>
<dbReference type="Gene3D" id="3.80.10.10">
    <property type="entry name" value="Ribonuclease Inhibitor"/>
    <property type="match status" value="1"/>
</dbReference>
<proteinExistence type="predicted"/>
<keyword evidence="4" id="KW-1185">Reference proteome</keyword>
<evidence type="ECO:0000313" key="3">
    <source>
        <dbReference type="EMBL" id="KAG2491568.1"/>
    </source>
</evidence>
<name>A0A835XWM0_9CHLO</name>
<organism evidence="3 4">
    <name type="scientific">Edaphochlamys debaryana</name>
    <dbReference type="NCBI Taxonomy" id="47281"/>
    <lineage>
        <taxon>Eukaryota</taxon>
        <taxon>Viridiplantae</taxon>
        <taxon>Chlorophyta</taxon>
        <taxon>core chlorophytes</taxon>
        <taxon>Chlorophyceae</taxon>
        <taxon>CS clade</taxon>
        <taxon>Chlamydomonadales</taxon>
        <taxon>Chlamydomonadales incertae sedis</taxon>
        <taxon>Edaphochlamys</taxon>
    </lineage>
</organism>
<evidence type="ECO:0000256" key="1">
    <source>
        <dbReference type="ARBA" id="ARBA00004430"/>
    </source>
</evidence>
<protein>
    <submittedName>
        <fullName evidence="3">Uncharacterized protein</fullName>
    </submittedName>
</protein>
<reference evidence="3" key="1">
    <citation type="journal article" date="2020" name="bioRxiv">
        <title>Comparative genomics of Chlamydomonas.</title>
        <authorList>
            <person name="Craig R.J."/>
            <person name="Hasan A.R."/>
            <person name="Ness R.W."/>
            <person name="Keightley P.D."/>
        </authorList>
    </citation>
    <scope>NUCLEOTIDE SEQUENCE</scope>
    <source>
        <strain evidence="3">CCAP 11/70</strain>
    </source>
</reference>
<feature type="compositionally biased region" description="Low complexity" evidence="2">
    <location>
        <begin position="312"/>
        <end position="345"/>
    </location>
</feature>
<sequence length="559" mass="59151">MKISIARAACRRLESLHLDNASNEEPTLPGSVMLSLLRSVPSLHTLYITGLAGGHDAGDRAQACAALSSLSRLTTLSLYDYRWLPCIQPGLAARLTFLELGGACGSPGDLTVTSAEVAAAVSLMPALEELYLFRGLDFSAEDLRALLDALQPSVKDLRVQHAVMGAAGGRCTIPVHACLEGGLLQSFKIDTPSAGEASAQEIFTFLEAALLPSRVLGPRLPRLRLGLTLKAEAVQEEGAAAFDPFSSELYARCDDAWLWKLRIVAGSSSIDAAQLLGEALQPRTLLWSLDGADFASVSLASGVWRNANAGDEAQAQAQGDGGQAQAQGDGGQAQAQGDGGQAQVQGAGGEGLGQGQAPGAGVEGDGEEDEDGWDPAETAAWVIEEAVESLVASRCPAFDAEQLLFRGPGAGRSLTSPIFMIDWLDQLNMRLSRKGVFPPGVRPRISRFRLLPSAKAILIDCADQPEAAAEAERLLRKVVEGGAGELDIVPTCEPLPYAINELLQALWDGEEEGAPSAEAGEHERLWWLLRVLQALGPLLPAWFAVTDWDNMPVWNAAPA</sequence>
<evidence type="ECO:0000313" key="4">
    <source>
        <dbReference type="Proteomes" id="UP000612055"/>
    </source>
</evidence>
<comment type="caution">
    <text evidence="3">The sequence shown here is derived from an EMBL/GenBank/DDBJ whole genome shotgun (WGS) entry which is preliminary data.</text>
</comment>
<feature type="region of interest" description="Disordered" evidence="2">
    <location>
        <begin position="312"/>
        <end position="373"/>
    </location>
</feature>
<accession>A0A835XWM0</accession>
<evidence type="ECO:0000256" key="2">
    <source>
        <dbReference type="SAM" id="MobiDB-lite"/>
    </source>
</evidence>
<dbReference type="InterPro" id="IPR032675">
    <property type="entry name" value="LRR_dom_sf"/>
</dbReference>
<dbReference type="GO" id="GO:0005930">
    <property type="term" value="C:axoneme"/>
    <property type="evidence" value="ECO:0007669"/>
    <property type="project" value="UniProtKB-SubCell"/>
</dbReference>
<dbReference type="AlphaFoldDB" id="A0A835XWM0"/>
<gene>
    <name evidence="3" type="ORF">HYH03_010136</name>
</gene>
<dbReference type="SUPFAM" id="SSF52047">
    <property type="entry name" value="RNI-like"/>
    <property type="match status" value="1"/>
</dbReference>
<dbReference type="EMBL" id="JAEHOE010000052">
    <property type="protein sequence ID" value="KAG2491568.1"/>
    <property type="molecule type" value="Genomic_DNA"/>
</dbReference>
<comment type="subcellular location">
    <subcellularLocation>
        <location evidence="1">Cytoplasm</location>
        <location evidence="1">Cytoskeleton</location>
        <location evidence="1">Cilium axoneme</location>
    </subcellularLocation>
</comment>
<dbReference type="Proteomes" id="UP000612055">
    <property type="component" value="Unassembled WGS sequence"/>
</dbReference>